<dbReference type="InterPro" id="IPR003959">
    <property type="entry name" value="ATPase_AAA_core"/>
</dbReference>
<dbReference type="InterPro" id="IPR014555">
    <property type="entry name" value="RecF-like"/>
</dbReference>
<dbReference type="GO" id="GO:0005524">
    <property type="term" value="F:ATP binding"/>
    <property type="evidence" value="ECO:0007669"/>
    <property type="project" value="UniProtKB-KW"/>
</dbReference>
<comment type="caution">
    <text evidence="2">The sequence shown here is derived from an EMBL/GenBank/DDBJ whole genome shotgun (WGS) entry which is preliminary data.</text>
</comment>
<protein>
    <submittedName>
        <fullName evidence="2">ATP-binding protein</fullName>
    </submittedName>
</protein>
<dbReference type="PIRSF" id="PIRSF029347">
    <property type="entry name" value="RecF"/>
    <property type="match status" value="1"/>
</dbReference>
<dbReference type="EMBL" id="JASCXX010000029">
    <property type="protein sequence ID" value="MDI6451181.1"/>
    <property type="molecule type" value="Genomic_DNA"/>
</dbReference>
<proteinExistence type="predicted"/>
<dbReference type="AlphaFoldDB" id="A0AAW6U505"/>
<keyword evidence="2" id="KW-0067">ATP-binding</keyword>
<dbReference type="PANTHER" id="PTHR43581:SF4">
    <property type="entry name" value="ATP_GTP PHOSPHATASE"/>
    <property type="match status" value="1"/>
</dbReference>
<dbReference type="Pfam" id="PF13304">
    <property type="entry name" value="AAA_21"/>
    <property type="match status" value="1"/>
</dbReference>
<accession>A0AAW6U505</accession>
<gene>
    <name evidence="2" type="ORF">QJ522_19115</name>
</gene>
<dbReference type="GO" id="GO:0016887">
    <property type="term" value="F:ATP hydrolysis activity"/>
    <property type="evidence" value="ECO:0007669"/>
    <property type="project" value="InterPro"/>
</dbReference>
<keyword evidence="3" id="KW-1185">Reference proteome</keyword>
<name>A0AAW6U505_9BACT</name>
<dbReference type="Gene3D" id="3.40.50.300">
    <property type="entry name" value="P-loop containing nucleotide triphosphate hydrolases"/>
    <property type="match status" value="2"/>
</dbReference>
<dbReference type="InterPro" id="IPR051396">
    <property type="entry name" value="Bact_Antivir_Def_Nuclease"/>
</dbReference>
<dbReference type="InterPro" id="IPR027417">
    <property type="entry name" value="P-loop_NTPase"/>
</dbReference>
<evidence type="ECO:0000259" key="1">
    <source>
        <dbReference type="Pfam" id="PF13304"/>
    </source>
</evidence>
<evidence type="ECO:0000313" key="3">
    <source>
        <dbReference type="Proteomes" id="UP001431776"/>
    </source>
</evidence>
<dbReference type="RefSeq" id="WP_349246589.1">
    <property type="nucleotide sequence ID" value="NZ_JASCXX010000029.1"/>
</dbReference>
<dbReference type="PANTHER" id="PTHR43581">
    <property type="entry name" value="ATP/GTP PHOSPHATASE"/>
    <property type="match status" value="1"/>
</dbReference>
<reference evidence="2" key="1">
    <citation type="submission" date="2023-05" db="EMBL/GenBank/DDBJ databases">
        <title>Anaerotaeda fermentans gen. nov., sp. nov., a novel anaerobic planctomycete of the new family within the order Sedimentisphaerales isolated from Taman Peninsula, Russia.</title>
        <authorList>
            <person name="Khomyakova M.A."/>
            <person name="Merkel A.Y."/>
            <person name="Slobodkin A.I."/>
        </authorList>
    </citation>
    <scope>NUCLEOTIDE SEQUENCE</scope>
    <source>
        <strain evidence="2">M17dextr</strain>
    </source>
</reference>
<sequence length="369" mass="41838">MIKRLYVDNYKSMVNFELPLQELTLLLGPNGVGKTSVLNVVFAIRELLAGTGRVLDNDVFATPTLTRWQKRDKQTFELDVILAEDEFRYRLEIEHERASRKARIAVESLELKDNPLFRFERGEVHLYRDNHSQGPVFGADWSESAMARVPPRADNMKLTRFLDFMRKVIVCGLYPANFKAESSTEDAVLERDAGNFAAWYRHVLLERQELVPEFTRALQEVLPGFRGIRMERVGLDTRALMVMFDQFGEKYELRLDEVSDGQRALIALYSLVRLAPGQGYTLLLDEPDNYIALAEIQPWLVELADACGEQVPQAILCSHHPELIDYLGADHGLVLKQEGSGATTVRLSGQTTVEGGLKLSEVIARGWEP</sequence>
<feature type="domain" description="ATPase AAA-type core" evidence="1">
    <location>
        <begin position="23"/>
        <end position="325"/>
    </location>
</feature>
<dbReference type="Proteomes" id="UP001431776">
    <property type="component" value="Unassembled WGS sequence"/>
</dbReference>
<organism evidence="2 3">
    <name type="scientific">Anaerobaca lacustris</name>
    <dbReference type="NCBI Taxonomy" id="3044600"/>
    <lineage>
        <taxon>Bacteria</taxon>
        <taxon>Pseudomonadati</taxon>
        <taxon>Planctomycetota</taxon>
        <taxon>Phycisphaerae</taxon>
        <taxon>Sedimentisphaerales</taxon>
        <taxon>Anaerobacaceae</taxon>
        <taxon>Anaerobaca</taxon>
    </lineage>
</organism>
<evidence type="ECO:0000313" key="2">
    <source>
        <dbReference type="EMBL" id="MDI6451181.1"/>
    </source>
</evidence>
<dbReference type="SUPFAM" id="SSF52540">
    <property type="entry name" value="P-loop containing nucleoside triphosphate hydrolases"/>
    <property type="match status" value="1"/>
</dbReference>
<keyword evidence="2" id="KW-0547">Nucleotide-binding</keyword>